<organism evidence="1 2">
    <name type="scientific">Kibdelosporangium lantanae</name>
    <dbReference type="NCBI Taxonomy" id="1497396"/>
    <lineage>
        <taxon>Bacteria</taxon>
        <taxon>Bacillati</taxon>
        <taxon>Actinomycetota</taxon>
        <taxon>Actinomycetes</taxon>
        <taxon>Pseudonocardiales</taxon>
        <taxon>Pseudonocardiaceae</taxon>
        <taxon>Kibdelosporangium</taxon>
    </lineage>
</organism>
<evidence type="ECO:0000313" key="1">
    <source>
        <dbReference type="EMBL" id="MFD1046959.1"/>
    </source>
</evidence>
<name>A0ABW3MCJ0_9PSEU</name>
<accession>A0ABW3MCJ0</accession>
<dbReference type="EMBL" id="JBHTIS010000864">
    <property type="protein sequence ID" value="MFD1046959.1"/>
    <property type="molecule type" value="Genomic_DNA"/>
</dbReference>
<dbReference type="Proteomes" id="UP001597045">
    <property type="component" value="Unassembled WGS sequence"/>
</dbReference>
<keyword evidence="2" id="KW-1185">Reference proteome</keyword>
<proteinExistence type="predicted"/>
<reference evidence="2" key="1">
    <citation type="journal article" date="2019" name="Int. J. Syst. Evol. Microbiol.">
        <title>The Global Catalogue of Microorganisms (GCM) 10K type strain sequencing project: providing services to taxonomists for standard genome sequencing and annotation.</title>
        <authorList>
            <consortium name="The Broad Institute Genomics Platform"/>
            <consortium name="The Broad Institute Genome Sequencing Center for Infectious Disease"/>
            <person name="Wu L."/>
            <person name="Ma J."/>
        </authorList>
    </citation>
    <scope>NUCLEOTIDE SEQUENCE [LARGE SCALE GENOMIC DNA]</scope>
    <source>
        <strain evidence="2">JCM 31486</strain>
    </source>
</reference>
<evidence type="ECO:0000313" key="2">
    <source>
        <dbReference type="Proteomes" id="UP001597045"/>
    </source>
</evidence>
<gene>
    <name evidence="1" type="ORF">ACFQ1S_16110</name>
</gene>
<comment type="caution">
    <text evidence="1">The sequence shown here is derived from an EMBL/GenBank/DDBJ whole genome shotgun (WGS) entry which is preliminary data.</text>
</comment>
<protein>
    <submittedName>
        <fullName evidence="1">Uncharacterized protein</fullName>
    </submittedName>
</protein>
<sequence length="99" mass="11045">MGANVVRPRQWDGGAFPDSWAGLPPVLQLNRTAKPFCAYRTMSLLPARFLQVESAVRVILSQVAPNPAVLDQIADRAKRDNIEFSPELIDRVSYVFFNG</sequence>